<reference evidence="2 3" key="1">
    <citation type="submission" date="2020-02" db="EMBL/GenBank/DDBJ databases">
        <title>Whole-genome analyses of novel actinobacteria.</title>
        <authorList>
            <person name="Sahin N."/>
            <person name="Tatar D."/>
        </authorList>
    </citation>
    <scope>NUCLEOTIDE SEQUENCE [LARGE SCALE GENOMIC DNA]</scope>
    <source>
        <strain evidence="2 3">SB3404</strain>
    </source>
</reference>
<name>A0A6G4X688_9ACTN</name>
<gene>
    <name evidence="2" type="ORF">G5C65_32780</name>
</gene>
<proteinExistence type="predicted"/>
<protein>
    <submittedName>
        <fullName evidence="2">Uncharacterized protein</fullName>
    </submittedName>
</protein>
<feature type="compositionally biased region" description="Pro residues" evidence="1">
    <location>
        <begin position="86"/>
        <end position="97"/>
    </location>
</feature>
<comment type="caution">
    <text evidence="2">The sequence shown here is derived from an EMBL/GenBank/DDBJ whole genome shotgun (WGS) entry which is preliminary data.</text>
</comment>
<evidence type="ECO:0000313" key="3">
    <source>
        <dbReference type="Proteomes" id="UP000477722"/>
    </source>
</evidence>
<dbReference type="Proteomes" id="UP000477722">
    <property type="component" value="Unassembled WGS sequence"/>
</dbReference>
<dbReference type="EMBL" id="JAAKZZ010000601">
    <property type="protein sequence ID" value="NGO73035.1"/>
    <property type="molecule type" value="Genomic_DNA"/>
</dbReference>
<evidence type="ECO:0000313" key="2">
    <source>
        <dbReference type="EMBL" id="NGO73035.1"/>
    </source>
</evidence>
<feature type="region of interest" description="Disordered" evidence="1">
    <location>
        <begin position="1"/>
        <end position="97"/>
    </location>
</feature>
<feature type="non-terminal residue" evidence="2">
    <location>
        <position position="97"/>
    </location>
</feature>
<dbReference type="AlphaFoldDB" id="A0A6G4X688"/>
<feature type="compositionally biased region" description="Low complexity" evidence="1">
    <location>
        <begin position="48"/>
        <end position="62"/>
    </location>
</feature>
<evidence type="ECO:0000256" key="1">
    <source>
        <dbReference type="SAM" id="MobiDB-lite"/>
    </source>
</evidence>
<accession>A0A6G4X688</accession>
<sequence>MTTQNGRGQDGAPGSPGDAELPAATTPYEGVVLPAHGDQWAPQPQHTQPPAGQPWGQPWGPGSEAALQAGERPASPELSAPYEQGAPPPQPLPPCLL</sequence>
<organism evidence="2 3">
    <name type="scientific">Streptomyces boncukensis</name>
    <dbReference type="NCBI Taxonomy" id="2711219"/>
    <lineage>
        <taxon>Bacteria</taxon>
        <taxon>Bacillati</taxon>
        <taxon>Actinomycetota</taxon>
        <taxon>Actinomycetes</taxon>
        <taxon>Kitasatosporales</taxon>
        <taxon>Streptomycetaceae</taxon>
        <taxon>Streptomyces</taxon>
    </lineage>
</organism>
<keyword evidence="3" id="KW-1185">Reference proteome</keyword>